<feature type="transmembrane region" description="Helical" evidence="1">
    <location>
        <begin position="78"/>
        <end position="98"/>
    </location>
</feature>
<dbReference type="RefSeq" id="WP_170970155.1">
    <property type="nucleotide sequence ID" value="NZ_SZPY01000001.1"/>
</dbReference>
<accession>A0A4U2YRS5</accession>
<keyword evidence="1" id="KW-0472">Membrane</keyword>
<keyword evidence="4" id="KW-1185">Reference proteome</keyword>
<name>A0A4U2YRS5_9ACTN</name>
<keyword evidence="1" id="KW-0812">Transmembrane</keyword>
<dbReference type="EMBL" id="SZPY01000001">
    <property type="protein sequence ID" value="TKI64131.1"/>
    <property type="molecule type" value="Genomic_DNA"/>
</dbReference>
<evidence type="ECO:0000313" key="3">
    <source>
        <dbReference type="EMBL" id="TKI64131.1"/>
    </source>
</evidence>
<reference evidence="2 4" key="1">
    <citation type="submission" date="2019-04" db="EMBL/GenBank/DDBJ databases">
        <authorList>
            <person name="Dong K."/>
        </authorList>
    </citation>
    <scope>NUCLEOTIDE SEQUENCE [LARGE SCALE GENOMIC DNA]</scope>
    <source>
        <strain evidence="4">dk3543</strain>
        <strain evidence="2">Dk3543</strain>
    </source>
</reference>
<keyword evidence="1" id="KW-1133">Transmembrane helix</keyword>
<protein>
    <submittedName>
        <fullName evidence="2">Uncharacterized protein</fullName>
    </submittedName>
</protein>
<dbReference type="Proteomes" id="UP000307808">
    <property type="component" value="Unassembled WGS sequence"/>
</dbReference>
<dbReference type="AlphaFoldDB" id="A0A4U2YRS5"/>
<feature type="transmembrane region" description="Helical" evidence="1">
    <location>
        <begin position="51"/>
        <end position="72"/>
    </location>
</feature>
<organism evidence="2 4">
    <name type="scientific">Nocardioides jishulii</name>
    <dbReference type="NCBI Taxonomy" id="2575440"/>
    <lineage>
        <taxon>Bacteria</taxon>
        <taxon>Bacillati</taxon>
        <taxon>Actinomycetota</taxon>
        <taxon>Actinomycetes</taxon>
        <taxon>Propionibacteriales</taxon>
        <taxon>Nocardioidaceae</taxon>
        <taxon>Nocardioides</taxon>
    </lineage>
</organism>
<gene>
    <name evidence="2" type="ORF">FC770_02880</name>
    <name evidence="3" type="ORF">FC770_02900</name>
</gene>
<evidence type="ECO:0000313" key="2">
    <source>
        <dbReference type="EMBL" id="TKI64127.1"/>
    </source>
</evidence>
<evidence type="ECO:0000313" key="4">
    <source>
        <dbReference type="Proteomes" id="UP000307808"/>
    </source>
</evidence>
<dbReference type="EMBL" id="SZPY01000001">
    <property type="protein sequence ID" value="TKI64127.1"/>
    <property type="molecule type" value="Genomic_DNA"/>
</dbReference>
<sequence length="105" mass="11512">MWAMVLWFMGLDSDLDHYTFWLGMAWVGVVAALVVWMVVRRPRMQSPKAASLSDHLFIGIVAVGLGWTMVAAAWDGRLLVSLVSLGALTVGTALMLFLRSRATSS</sequence>
<comment type="caution">
    <text evidence="2">The sequence shown here is derived from an EMBL/GenBank/DDBJ whole genome shotgun (WGS) entry which is preliminary data.</text>
</comment>
<evidence type="ECO:0000256" key="1">
    <source>
        <dbReference type="SAM" id="Phobius"/>
    </source>
</evidence>
<proteinExistence type="predicted"/>
<feature type="transmembrane region" description="Helical" evidence="1">
    <location>
        <begin position="20"/>
        <end position="39"/>
    </location>
</feature>